<dbReference type="Gene3D" id="3.30.565.10">
    <property type="entry name" value="Histidine kinase-like ATPase, C-terminal domain"/>
    <property type="match status" value="1"/>
</dbReference>
<dbReference type="AlphaFoldDB" id="A0A5N0E914"/>
<dbReference type="SUPFAM" id="SSF55874">
    <property type="entry name" value="ATPase domain of HSP90 chaperone/DNA topoisomerase II/histidine kinase"/>
    <property type="match status" value="1"/>
</dbReference>
<evidence type="ECO:0000259" key="10">
    <source>
        <dbReference type="SMART" id="SM00387"/>
    </source>
</evidence>
<dbReference type="InterPro" id="IPR011712">
    <property type="entry name" value="Sig_transdc_His_kin_sub3_dim/P"/>
</dbReference>
<evidence type="ECO:0000256" key="4">
    <source>
        <dbReference type="ARBA" id="ARBA00022679"/>
    </source>
</evidence>
<dbReference type="InterPro" id="IPR036890">
    <property type="entry name" value="HATPase_C_sf"/>
</dbReference>
<dbReference type="InterPro" id="IPR050482">
    <property type="entry name" value="Sensor_HK_TwoCompSys"/>
</dbReference>
<comment type="caution">
    <text evidence="11">The sequence shown here is derived from an EMBL/GenBank/DDBJ whole genome shotgun (WGS) entry which is preliminary data.</text>
</comment>
<dbReference type="CDD" id="cd16917">
    <property type="entry name" value="HATPase_UhpB-NarQ-NarX-like"/>
    <property type="match status" value="1"/>
</dbReference>
<evidence type="ECO:0000256" key="8">
    <source>
        <dbReference type="ARBA" id="ARBA00023012"/>
    </source>
</evidence>
<keyword evidence="8" id="KW-0902">Two-component regulatory system</keyword>
<keyword evidence="6 11" id="KW-0418">Kinase</keyword>
<protein>
    <recommendedName>
        <fullName evidence="2">histidine kinase</fullName>
        <ecNumber evidence="2">2.7.13.3</ecNumber>
    </recommendedName>
</protein>
<dbReference type="GO" id="GO:0016020">
    <property type="term" value="C:membrane"/>
    <property type="evidence" value="ECO:0007669"/>
    <property type="project" value="InterPro"/>
</dbReference>
<evidence type="ECO:0000256" key="5">
    <source>
        <dbReference type="ARBA" id="ARBA00022741"/>
    </source>
</evidence>
<evidence type="ECO:0000313" key="12">
    <source>
        <dbReference type="Proteomes" id="UP000323876"/>
    </source>
</evidence>
<dbReference type="GO" id="GO:0046983">
    <property type="term" value="F:protein dimerization activity"/>
    <property type="evidence" value="ECO:0007669"/>
    <property type="project" value="InterPro"/>
</dbReference>
<organism evidence="11 12">
    <name type="scientific">Nocardia colli</name>
    <dbReference type="NCBI Taxonomy" id="2545717"/>
    <lineage>
        <taxon>Bacteria</taxon>
        <taxon>Bacillati</taxon>
        <taxon>Actinomycetota</taxon>
        <taxon>Actinomycetes</taxon>
        <taxon>Mycobacteriales</taxon>
        <taxon>Nocardiaceae</taxon>
        <taxon>Nocardia</taxon>
    </lineage>
</organism>
<evidence type="ECO:0000256" key="2">
    <source>
        <dbReference type="ARBA" id="ARBA00012438"/>
    </source>
</evidence>
<dbReference type="GO" id="GO:0000155">
    <property type="term" value="F:phosphorelay sensor kinase activity"/>
    <property type="evidence" value="ECO:0007669"/>
    <property type="project" value="InterPro"/>
</dbReference>
<proteinExistence type="predicted"/>
<dbReference type="GO" id="GO:0005524">
    <property type="term" value="F:ATP binding"/>
    <property type="evidence" value="ECO:0007669"/>
    <property type="project" value="UniProtKB-KW"/>
</dbReference>
<feature type="transmembrane region" description="Helical" evidence="9">
    <location>
        <begin position="12"/>
        <end position="31"/>
    </location>
</feature>
<dbReference type="Proteomes" id="UP000323876">
    <property type="component" value="Unassembled WGS sequence"/>
</dbReference>
<name>A0A5N0E914_9NOCA</name>
<keyword evidence="9" id="KW-0812">Transmembrane</keyword>
<dbReference type="Pfam" id="PF07730">
    <property type="entry name" value="HisKA_3"/>
    <property type="match status" value="1"/>
</dbReference>
<sequence>MPDLFETRLSRRWRVLLVACTLATIAPMALLIPQPALSPAGRFAAIALAICQVAVVWWMDRRPLLVTLVSLCVGATLELMHLQLGPGVALIVLTTLAWLRPARISLWGLGAAVGLFVAALGVTDRWLPALLWSGAAALAWSWGALGRARSARRESEARRMVLQERARITRELHDVLAHTVSLMVLQAAAANDVFDTHPAKAKRAIEAVEDVGRQALDEVRRLLGVIADDRDHAAASPDLGDLDRLAETISKAGVEVTVHRHGSIDVAPAVAESAYRIVQESLTNVLRHAGAKQAEVDLRVVGGQLAVTITDTGGGGDRHEHGTGRGLDGMRQRATQLGGRLEAGPAPDGGFRVAAWLPAHGHR</sequence>
<comment type="catalytic activity">
    <reaction evidence="1">
        <text>ATP + protein L-histidine = ADP + protein N-phospho-L-histidine.</text>
        <dbReference type="EC" id="2.7.13.3"/>
    </reaction>
</comment>
<dbReference type="EMBL" id="VXLC01000015">
    <property type="protein sequence ID" value="KAA8885423.1"/>
    <property type="molecule type" value="Genomic_DNA"/>
</dbReference>
<keyword evidence="3" id="KW-0597">Phosphoprotein</keyword>
<feature type="transmembrane region" description="Helical" evidence="9">
    <location>
        <begin position="43"/>
        <end position="59"/>
    </location>
</feature>
<feature type="transmembrane region" description="Helical" evidence="9">
    <location>
        <begin position="106"/>
        <end position="123"/>
    </location>
</feature>
<evidence type="ECO:0000256" key="3">
    <source>
        <dbReference type="ARBA" id="ARBA00022553"/>
    </source>
</evidence>
<feature type="transmembrane region" description="Helical" evidence="9">
    <location>
        <begin position="129"/>
        <end position="148"/>
    </location>
</feature>
<dbReference type="PANTHER" id="PTHR24421:SF10">
    <property type="entry name" value="NITRATE_NITRITE SENSOR PROTEIN NARQ"/>
    <property type="match status" value="1"/>
</dbReference>
<dbReference type="EC" id="2.7.13.3" evidence="2"/>
<evidence type="ECO:0000256" key="9">
    <source>
        <dbReference type="SAM" id="Phobius"/>
    </source>
</evidence>
<evidence type="ECO:0000313" key="11">
    <source>
        <dbReference type="EMBL" id="KAA8885423.1"/>
    </source>
</evidence>
<keyword evidence="5" id="KW-0547">Nucleotide-binding</keyword>
<dbReference type="PANTHER" id="PTHR24421">
    <property type="entry name" value="NITRATE/NITRITE SENSOR PROTEIN NARX-RELATED"/>
    <property type="match status" value="1"/>
</dbReference>
<dbReference type="InterPro" id="IPR003594">
    <property type="entry name" value="HATPase_dom"/>
</dbReference>
<gene>
    <name evidence="11" type="ORF">F3087_27665</name>
</gene>
<keyword evidence="4" id="KW-0808">Transferase</keyword>
<dbReference type="Pfam" id="PF02518">
    <property type="entry name" value="HATPase_c"/>
    <property type="match status" value="1"/>
</dbReference>
<dbReference type="OrthoDB" id="227596at2"/>
<dbReference type="Gene3D" id="1.20.5.1930">
    <property type="match status" value="1"/>
</dbReference>
<keyword evidence="9" id="KW-0472">Membrane</keyword>
<keyword evidence="7" id="KW-0067">ATP-binding</keyword>
<evidence type="ECO:0000256" key="1">
    <source>
        <dbReference type="ARBA" id="ARBA00000085"/>
    </source>
</evidence>
<evidence type="ECO:0000256" key="7">
    <source>
        <dbReference type="ARBA" id="ARBA00022840"/>
    </source>
</evidence>
<feature type="domain" description="Histidine kinase/HSP90-like ATPase" evidence="10">
    <location>
        <begin position="269"/>
        <end position="361"/>
    </location>
</feature>
<keyword evidence="9" id="KW-1133">Transmembrane helix</keyword>
<accession>A0A5N0E914</accession>
<dbReference type="SMART" id="SM00387">
    <property type="entry name" value="HATPase_c"/>
    <property type="match status" value="1"/>
</dbReference>
<evidence type="ECO:0000256" key="6">
    <source>
        <dbReference type="ARBA" id="ARBA00022777"/>
    </source>
</evidence>
<keyword evidence="12" id="KW-1185">Reference proteome</keyword>
<reference evidence="11 12" key="1">
    <citation type="submission" date="2019-09" db="EMBL/GenBank/DDBJ databases">
        <authorList>
            <person name="Wang X."/>
        </authorList>
    </citation>
    <scope>NUCLEOTIDE SEQUENCE [LARGE SCALE GENOMIC DNA]</scope>
    <source>
        <strain evidence="11 12">CICC 11023</strain>
    </source>
</reference>
<dbReference type="RefSeq" id="WP_150404981.1">
    <property type="nucleotide sequence ID" value="NZ_VXLC01000015.1"/>
</dbReference>